<evidence type="ECO:0000313" key="8">
    <source>
        <dbReference type="Proteomes" id="UP001470230"/>
    </source>
</evidence>
<keyword evidence="3" id="KW-0677">Repeat</keyword>
<feature type="compositionally biased region" description="Polar residues" evidence="6">
    <location>
        <begin position="326"/>
        <end position="352"/>
    </location>
</feature>
<dbReference type="SUPFAM" id="SSF52058">
    <property type="entry name" value="L domain-like"/>
    <property type="match status" value="1"/>
</dbReference>
<sequence length="474" mass="54602">MKKHNSCPQKQLKHNLNCLSYSNKESTLIQRYQHSVVILYNNRIKTFSGVEIKTDCSFIDLSLNNLSDFTNFPQTLIHLTTLILDTNQIGSFKGIQTPNSFPKLRFLSLRKNPIARYSNFKIMCLIVFGSQLHTINGEKVSDIQRQSANKIRKTAFSELVQGKIIKNLQPLRIRDISPQKNINCDVIPSALRSNSFTPRTSNIKTVKFSKTNSDQKRIEKVIKQNKLNEIESIIKSEKSDNDVFNQEGLKKENDDNNEPIEKEEQNEQKSDNFQNNDKEELKTVKYEDNESIEEEKPNELKSDSNQKVDNEINSIKSDSNQKVDNEINSIKSDSDQNVNNEINSIKSDSNQNDNKEVNSIKSDSNQRTNDKLSIMKSNTTQKVNDVLSVLKSDNADKEEELAHEDGNEQRELEKTENEEFQLEEEKMPESQNQKKNEIKLTVNIIDEPSVNREVQMSLEYPEACQVLILDDETY</sequence>
<accession>A0ABR2HJC1</accession>
<reference evidence="7 8" key="1">
    <citation type="submission" date="2024-04" db="EMBL/GenBank/DDBJ databases">
        <title>Tritrichomonas musculus Genome.</title>
        <authorList>
            <person name="Alves-Ferreira E."/>
            <person name="Grigg M."/>
            <person name="Lorenzi H."/>
            <person name="Galac M."/>
        </authorList>
    </citation>
    <scope>NUCLEOTIDE SEQUENCE [LARGE SCALE GENOMIC DNA]</scope>
    <source>
        <strain evidence="7 8">EAF2021</strain>
    </source>
</reference>
<comment type="subcellular location">
    <subcellularLocation>
        <location evidence="1">Nucleus</location>
    </subcellularLocation>
</comment>
<organism evidence="7 8">
    <name type="scientific">Tritrichomonas musculus</name>
    <dbReference type="NCBI Taxonomy" id="1915356"/>
    <lineage>
        <taxon>Eukaryota</taxon>
        <taxon>Metamonada</taxon>
        <taxon>Parabasalia</taxon>
        <taxon>Tritrichomonadida</taxon>
        <taxon>Tritrichomonadidae</taxon>
        <taxon>Tritrichomonas</taxon>
    </lineage>
</organism>
<feature type="compositionally biased region" description="Basic and acidic residues" evidence="6">
    <location>
        <begin position="248"/>
        <end position="310"/>
    </location>
</feature>
<dbReference type="Gene3D" id="3.80.10.10">
    <property type="entry name" value="Ribonuclease Inhibitor"/>
    <property type="match status" value="1"/>
</dbReference>
<keyword evidence="8" id="KW-1185">Reference proteome</keyword>
<dbReference type="InterPro" id="IPR044640">
    <property type="entry name" value="RU2A"/>
</dbReference>
<protein>
    <recommendedName>
        <fullName evidence="9">Leucine Rich Repeat family protein</fullName>
    </recommendedName>
</protein>
<comment type="similarity">
    <text evidence="5">Belongs to the U2 small nuclear ribonucleoprotein A family.</text>
</comment>
<gene>
    <name evidence="7" type="ORF">M9Y10_019372</name>
</gene>
<dbReference type="EMBL" id="JAPFFF010000027">
    <property type="protein sequence ID" value="KAK8848311.1"/>
    <property type="molecule type" value="Genomic_DNA"/>
</dbReference>
<dbReference type="InterPro" id="IPR032675">
    <property type="entry name" value="LRR_dom_sf"/>
</dbReference>
<evidence type="ECO:0000313" key="7">
    <source>
        <dbReference type="EMBL" id="KAK8848311.1"/>
    </source>
</evidence>
<dbReference type="PANTHER" id="PTHR10552:SF6">
    <property type="entry name" value="U2 SMALL NUCLEAR RIBONUCLEOPROTEIN A"/>
    <property type="match status" value="1"/>
</dbReference>
<name>A0ABR2HJC1_9EUKA</name>
<feature type="region of interest" description="Disordered" evidence="6">
    <location>
        <begin position="238"/>
        <end position="434"/>
    </location>
</feature>
<keyword evidence="4" id="KW-0539">Nucleus</keyword>
<evidence type="ECO:0000256" key="6">
    <source>
        <dbReference type="SAM" id="MobiDB-lite"/>
    </source>
</evidence>
<comment type="caution">
    <text evidence="7">The sequence shown here is derived from an EMBL/GenBank/DDBJ whole genome shotgun (WGS) entry which is preliminary data.</text>
</comment>
<evidence type="ECO:0008006" key="9">
    <source>
        <dbReference type="Google" id="ProtNLM"/>
    </source>
</evidence>
<dbReference type="Proteomes" id="UP001470230">
    <property type="component" value="Unassembled WGS sequence"/>
</dbReference>
<proteinExistence type="inferred from homology"/>
<feature type="compositionally biased region" description="Basic and acidic residues" evidence="6">
    <location>
        <begin position="403"/>
        <end position="434"/>
    </location>
</feature>
<evidence type="ECO:0000256" key="3">
    <source>
        <dbReference type="ARBA" id="ARBA00022737"/>
    </source>
</evidence>
<evidence type="ECO:0000256" key="1">
    <source>
        <dbReference type="ARBA" id="ARBA00004123"/>
    </source>
</evidence>
<evidence type="ECO:0000256" key="5">
    <source>
        <dbReference type="ARBA" id="ARBA00024196"/>
    </source>
</evidence>
<dbReference type="PANTHER" id="PTHR10552">
    <property type="entry name" value="U2 SMALL NUCLEAR RIBONUCLEOPROTEIN A"/>
    <property type="match status" value="1"/>
</dbReference>
<evidence type="ECO:0000256" key="2">
    <source>
        <dbReference type="ARBA" id="ARBA00022614"/>
    </source>
</evidence>
<evidence type="ECO:0000256" key="4">
    <source>
        <dbReference type="ARBA" id="ARBA00023242"/>
    </source>
</evidence>
<keyword evidence="2" id="KW-0433">Leucine-rich repeat</keyword>